<organism evidence="1 2">
    <name type="scientific">Rhizophagus irregularis (strain DAOM 181602 / DAOM 197198 / MUCL 43194)</name>
    <name type="common">Arbuscular mycorrhizal fungus</name>
    <name type="synonym">Glomus intraradices</name>
    <dbReference type="NCBI Taxonomy" id="747089"/>
    <lineage>
        <taxon>Eukaryota</taxon>
        <taxon>Fungi</taxon>
        <taxon>Fungi incertae sedis</taxon>
        <taxon>Mucoromycota</taxon>
        <taxon>Glomeromycotina</taxon>
        <taxon>Glomeromycetes</taxon>
        <taxon>Glomerales</taxon>
        <taxon>Glomeraceae</taxon>
        <taxon>Rhizophagus</taxon>
    </lineage>
</organism>
<dbReference type="EMBL" id="AUPC02000337">
    <property type="protein sequence ID" value="POG61525.1"/>
    <property type="molecule type" value="Genomic_DNA"/>
</dbReference>
<evidence type="ECO:0000313" key="2">
    <source>
        <dbReference type="Proteomes" id="UP000018888"/>
    </source>
</evidence>
<sequence length="69" mass="8255">MRKFSFRIFNDTLIHFFNLIMSAITKIKLYVHTTRTNTSRIKMFNMICCHNNYISFGQNMTIQASQKSR</sequence>
<name>A0A2P4P812_RHIID</name>
<comment type="caution">
    <text evidence="1">The sequence shown here is derived from an EMBL/GenBank/DDBJ whole genome shotgun (WGS) entry which is preliminary data.</text>
</comment>
<reference evidence="1 2" key="2">
    <citation type="journal article" date="2018" name="New Phytol.">
        <title>High intraspecific genome diversity in the model arbuscular mycorrhizal symbiont Rhizophagus irregularis.</title>
        <authorList>
            <person name="Chen E.C.H."/>
            <person name="Morin E."/>
            <person name="Beaudet D."/>
            <person name="Noel J."/>
            <person name="Yildirir G."/>
            <person name="Ndikumana S."/>
            <person name="Charron P."/>
            <person name="St-Onge C."/>
            <person name="Giorgi J."/>
            <person name="Kruger M."/>
            <person name="Marton T."/>
            <person name="Ropars J."/>
            <person name="Grigoriev I.V."/>
            <person name="Hainaut M."/>
            <person name="Henrissat B."/>
            <person name="Roux C."/>
            <person name="Martin F."/>
            <person name="Corradi N."/>
        </authorList>
    </citation>
    <scope>NUCLEOTIDE SEQUENCE [LARGE SCALE GENOMIC DNA]</scope>
    <source>
        <strain evidence="1 2">DAOM 197198</strain>
    </source>
</reference>
<proteinExistence type="predicted"/>
<dbReference type="Proteomes" id="UP000018888">
    <property type="component" value="Unassembled WGS sequence"/>
</dbReference>
<accession>A0A2P4P812</accession>
<dbReference type="AlphaFoldDB" id="A0A2P4P812"/>
<gene>
    <name evidence="1" type="ORF">GLOIN_2v1703639</name>
</gene>
<keyword evidence="2" id="KW-1185">Reference proteome</keyword>
<evidence type="ECO:0000313" key="1">
    <source>
        <dbReference type="EMBL" id="POG61525.1"/>
    </source>
</evidence>
<reference evidence="1 2" key="1">
    <citation type="journal article" date="2013" name="Proc. Natl. Acad. Sci. U.S.A.">
        <title>Genome of an arbuscular mycorrhizal fungus provides insight into the oldest plant symbiosis.</title>
        <authorList>
            <person name="Tisserant E."/>
            <person name="Malbreil M."/>
            <person name="Kuo A."/>
            <person name="Kohler A."/>
            <person name="Symeonidi A."/>
            <person name="Balestrini R."/>
            <person name="Charron P."/>
            <person name="Duensing N."/>
            <person name="Frei Dit Frey N."/>
            <person name="Gianinazzi-Pearson V."/>
            <person name="Gilbert L.B."/>
            <person name="Handa Y."/>
            <person name="Herr J.R."/>
            <person name="Hijri M."/>
            <person name="Koul R."/>
            <person name="Kawaguchi M."/>
            <person name="Krajinski F."/>
            <person name="Lammers P.J."/>
            <person name="Masclaux F.G."/>
            <person name="Murat C."/>
            <person name="Morin E."/>
            <person name="Ndikumana S."/>
            <person name="Pagni M."/>
            <person name="Petitpierre D."/>
            <person name="Requena N."/>
            <person name="Rosikiewicz P."/>
            <person name="Riley R."/>
            <person name="Saito K."/>
            <person name="San Clemente H."/>
            <person name="Shapiro H."/>
            <person name="van Tuinen D."/>
            <person name="Becard G."/>
            <person name="Bonfante P."/>
            <person name="Paszkowski U."/>
            <person name="Shachar-Hill Y.Y."/>
            <person name="Tuskan G.A."/>
            <person name="Young P.W."/>
            <person name="Sanders I.R."/>
            <person name="Henrissat B."/>
            <person name="Rensing S.A."/>
            <person name="Grigoriev I.V."/>
            <person name="Corradi N."/>
            <person name="Roux C."/>
            <person name="Martin F."/>
        </authorList>
    </citation>
    <scope>NUCLEOTIDE SEQUENCE [LARGE SCALE GENOMIC DNA]</scope>
    <source>
        <strain evidence="1 2">DAOM 197198</strain>
    </source>
</reference>
<protein>
    <submittedName>
        <fullName evidence="1">Uncharacterized protein</fullName>
    </submittedName>
</protein>